<accession>A0ABP0DQ44</accession>
<feature type="region of interest" description="Disordered" evidence="2">
    <location>
        <begin position="1"/>
        <end position="165"/>
    </location>
</feature>
<feature type="region of interest" description="Disordered" evidence="2">
    <location>
        <begin position="181"/>
        <end position="218"/>
    </location>
</feature>
<feature type="region of interest" description="Disordered" evidence="2">
    <location>
        <begin position="585"/>
        <end position="606"/>
    </location>
</feature>
<proteinExistence type="predicted"/>
<evidence type="ECO:0000256" key="1">
    <source>
        <dbReference type="SAM" id="Coils"/>
    </source>
</evidence>
<evidence type="ECO:0008006" key="5">
    <source>
        <dbReference type="Google" id="ProtNLM"/>
    </source>
</evidence>
<reference evidence="3 4" key="1">
    <citation type="submission" date="2024-01" db="EMBL/GenBank/DDBJ databases">
        <authorList>
            <person name="Allen C."/>
            <person name="Tagirdzhanova G."/>
        </authorList>
    </citation>
    <scope>NUCLEOTIDE SEQUENCE [LARGE SCALE GENOMIC DNA]</scope>
    <source>
        <strain evidence="3 4">CBS 573.63</strain>
    </source>
</reference>
<dbReference type="Pfam" id="PF15458">
    <property type="entry name" value="NTR2"/>
    <property type="match status" value="1"/>
</dbReference>
<evidence type="ECO:0000256" key="2">
    <source>
        <dbReference type="SAM" id="MobiDB-lite"/>
    </source>
</evidence>
<dbReference type="InterPro" id="IPR028211">
    <property type="entry name" value="Ntr2"/>
</dbReference>
<evidence type="ECO:0000313" key="3">
    <source>
        <dbReference type="EMBL" id="CAK7269427.1"/>
    </source>
</evidence>
<sequence>MSLFTKRKGRRIASLEDEKEGEELPTGSGVSPSEEAADTSTDPVIQPMRFGKRQPKQSALRRGISINDNVRDLGDADGDEASRPNFLDENNIKYTGVGNDDAEEDSVVVRPVLSRSGSRRNKKRLSTASSSLRLSFGGAGDVGDEDTGPVVVTPNKRGAGASSSLTQRVLENNAFRKSLSGRLPTRYRASGENEGEEDTVSSGRNADGFDEDDDDDRPRYSQAYLDELQSSTPNTPQNLNSFQRNDGVQKYNEDSDLMDLDPSELDGAMVVDASELPFTSAVVSGSSLSLTAGTTTAPAGMMMTTTQIQERKERRARRALEGDAFQSDPDGDEENGEYISLLTDEQRRKKHEKERTRLVREDEDLGEGFDEFVEEKEALSIGRKAERAARRKRKEEMAALIDAAELGDDVAGMEGGTANDSGDDSEAERRAAYDAAQTRAGMEGLHRWSRNGNDDEDDGSAGGVHGSIPIPRMRPLPDLAMCLKQIQNTLEAMEMEAAQHRRKLNEVEQEKAEIAAREAEVQAVLDAAAAKYQHILGEKAGVSATAQPPAASFDTNNTHSPLRAIPTLGQTPLPPGLTGVYPIQRGLESLGTTPLRRPSPGDVLGD</sequence>
<feature type="compositionally biased region" description="Low complexity" evidence="2">
    <location>
        <begin position="126"/>
        <end position="135"/>
    </location>
</feature>
<feature type="compositionally biased region" description="Basic residues" evidence="2">
    <location>
        <begin position="1"/>
        <end position="11"/>
    </location>
</feature>
<protein>
    <recommendedName>
        <fullName evidence="5">Nineteen complex-related protein 2-domain-containing protein</fullName>
    </recommendedName>
</protein>
<comment type="caution">
    <text evidence="3">The sequence shown here is derived from an EMBL/GenBank/DDBJ whole genome shotgun (WGS) entry which is preliminary data.</text>
</comment>
<evidence type="ECO:0000313" key="4">
    <source>
        <dbReference type="Proteomes" id="UP001642501"/>
    </source>
</evidence>
<dbReference type="Proteomes" id="UP001642501">
    <property type="component" value="Unassembled WGS sequence"/>
</dbReference>
<dbReference type="EMBL" id="CAWUOM010000059">
    <property type="protein sequence ID" value="CAK7269427.1"/>
    <property type="molecule type" value="Genomic_DNA"/>
</dbReference>
<name>A0ABP0DQ44_9PEZI</name>
<keyword evidence="4" id="KW-1185">Reference proteome</keyword>
<feature type="region of interest" description="Disordered" evidence="2">
    <location>
        <begin position="446"/>
        <end position="471"/>
    </location>
</feature>
<keyword evidence="1" id="KW-0175">Coiled coil</keyword>
<gene>
    <name evidence="3" type="ORF">SEPCBS57363_003594</name>
</gene>
<feature type="coiled-coil region" evidence="1">
    <location>
        <begin position="483"/>
        <end position="524"/>
    </location>
</feature>
<organism evidence="3 4">
    <name type="scientific">Sporothrix epigloea</name>
    <dbReference type="NCBI Taxonomy" id="1892477"/>
    <lineage>
        <taxon>Eukaryota</taxon>
        <taxon>Fungi</taxon>
        <taxon>Dikarya</taxon>
        <taxon>Ascomycota</taxon>
        <taxon>Pezizomycotina</taxon>
        <taxon>Sordariomycetes</taxon>
        <taxon>Sordariomycetidae</taxon>
        <taxon>Ophiostomatales</taxon>
        <taxon>Ophiostomataceae</taxon>
        <taxon>Sporothrix</taxon>
    </lineage>
</organism>